<protein>
    <submittedName>
        <fullName evidence="2">Uncharacterized protein</fullName>
    </submittedName>
</protein>
<dbReference type="AlphaFoldDB" id="A0AA40HSQ6"/>
<sequence length="149" mass="16578">MGTNTHTPPPPPPALGYRGRETVSENTQKVAFTSHFPIWVEPSPGDFTHFLLRVRQPQWTQAVETGRIRGPGKAQGRTMASGGSDLSTRPPLLSPGSFQRWYVRKYKIFGALVPYLTWGGASLGLFQNLFRGILIEGSKRKRKGQDVKD</sequence>
<proteinExistence type="predicted"/>
<gene>
    <name evidence="2" type="ORF">QTO34_002751</name>
</gene>
<evidence type="ECO:0000313" key="3">
    <source>
        <dbReference type="Proteomes" id="UP001177744"/>
    </source>
</evidence>
<organism evidence="2 3">
    <name type="scientific">Cnephaeus nilssonii</name>
    <name type="common">Northern bat</name>
    <name type="synonym">Eptesicus nilssonii</name>
    <dbReference type="NCBI Taxonomy" id="3371016"/>
    <lineage>
        <taxon>Eukaryota</taxon>
        <taxon>Metazoa</taxon>
        <taxon>Chordata</taxon>
        <taxon>Craniata</taxon>
        <taxon>Vertebrata</taxon>
        <taxon>Euteleostomi</taxon>
        <taxon>Mammalia</taxon>
        <taxon>Eutheria</taxon>
        <taxon>Laurasiatheria</taxon>
        <taxon>Chiroptera</taxon>
        <taxon>Yangochiroptera</taxon>
        <taxon>Vespertilionidae</taxon>
        <taxon>Cnephaeus</taxon>
    </lineage>
</organism>
<evidence type="ECO:0000256" key="1">
    <source>
        <dbReference type="SAM" id="MobiDB-lite"/>
    </source>
</evidence>
<feature type="region of interest" description="Disordered" evidence="1">
    <location>
        <begin position="68"/>
        <end position="90"/>
    </location>
</feature>
<reference evidence="2" key="1">
    <citation type="submission" date="2023-06" db="EMBL/GenBank/DDBJ databases">
        <title>Reference genome for the Northern bat (Eptesicus nilssonii), a most northern bat species.</title>
        <authorList>
            <person name="Laine V.N."/>
            <person name="Pulliainen A.T."/>
            <person name="Lilley T.M."/>
        </authorList>
    </citation>
    <scope>NUCLEOTIDE SEQUENCE</scope>
    <source>
        <strain evidence="2">BLF_Eptnil</strain>
        <tissue evidence="2">Kidney</tissue>
    </source>
</reference>
<accession>A0AA40HSQ6</accession>
<dbReference type="EMBL" id="JAULJE010000012">
    <property type="protein sequence ID" value="KAK1336716.1"/>
    <property type="molecule type" value="Genomic_DNA"/>
</dbReference>
<comment type="caution">
    <text evidence="2">The sequence shown here is derived from an EMBL/GenBank/DDBJ whole genome shotgun (WGS) entry which is preliminary data.</text>
</comment>
<keyword evidence="3" id="KW-1185">Reference proteome</keyword>
<evidence type="ECO:0000313" key="2">
    <source>
        <dbReference type="EMBL" id="KAK1336716.1"/>
    </source>
</evidence>
<dbReference type="Proteomes" id="UP001177744">
    <property type="component" value="Unassembled WGS sequence"/>
</dbReference>
<name>A0AA40HSQ6_CNENI</name>